<proteinExistence type="predicted"/>
<feature type="transmembrane region" description="Helical" evidence="1">
    <location>
        <begin position="62"/>
        <end position="79"/>
    </location>
</feature>
<dbReference type="RefSeq" id="XP_024583795.1">
    <property type="nucleotide sequence ID" value="XM_024718392.1"/>
</dbReference>
<dbReference type="OMA" id="CATEKAV"/>
<feature type="transmembrane region" description="Helical" evidence="1">
    <location>
        <begin position="864"/>
        <end position="887"/>
    </location>
</feature>
<protein>
    <submittedName>
        <fullName evidence="2">Uncharacterized protein</fullName>
    </submittedName>
</protein>
<reference evidence="3" key="1">
    <citation type="submission" date="2014-09" db="EMBL/GenBank/DDBJ databases">
        <authorList>
            <person name="Sharma Rahul"/>
            <person name="Thines Marco"/>
        </authorList>
    </citation>
    <scope>NUCLEOTIDE SEQUENCE [LARGE SCALE GENOMIC DNA]</scope>
</reference>
<accession>A0A0P1B0F3</accession>
<feature type="transmembrane region" description="Helical" evidence="1">
    <location>
        <begin position="582"/>
        <end position="603"/>
    </location>
</feature>
<name>A0A0P1B0F3_PLAHL</name>
<dbReference type="GeneID" id="36399356"/>
<dbReference type="EMBL" id="CCYD01002577">
    <property type="protein sequence ID" value="CEG47426.1"/>
    <property type="molecule type" value="Genomic_DNA"/>
</dbReference>
<keyword evidence="1" id="KW-1133">Transmembrane helix</keyword>
<dbReference type="OrthoDB" id="160399at2759"/>
<keyword evidence="1" id="KW-0812">Transmembrane</keyword>
<feature type="transmembrane region" description="Helical" evidence="1">
    <location>
        <begin position="789"/>
        <end position="811"/>
    </location>
</feature>
<dbReference type="Proteomes" id="UP000054928">
    <property type="component" value="Unassembled WGS sequence"/>
</dbReference>
<keyword evidence="1" id="KW-0472">Membrane</keyword>
<evidence type="ECO:0000256" key="1">
    <source>
        <dbReference type="SAM" id="Phobius"/>
    </source>
</evidence>
<evidence type="ECO:0000313" key="3">
    <source>
        <dbReference type="Proteomes" id="UP000054928"/>
    </source>
</evidence>
<keyword evidence="3" id="KW-1185">Reference proteome</keyword>
<evidence type="ECO:0000313" key="2">
    <source>
        <dbReference type="EMBL" id="CEG47426.1"/>
    </source>
</evidence>
<sequence length="890" mass="99111">MMPRVRSKVHPHCSARTRVTAPSNLTRKARSYASIQSPASGLRKAGPAGDDRWRWILNYPRISFIVLFVGCTYVGGIYFSTKVTTWTLDVLGFQNDLTATREVYASSSRLLNTIAECVNKSSLEYLAGAKLQFEADSKRIQKVIDANDVALTKQRNAVNNCSETFLANLRKQSTLSKANSTLNCFYDSFYDHTPETHAVSSSRALVIAVRTILTTQAVSTASDSISKQQAQLQSQLMEMWNVIDTIKISVEKTLEVTSFNASHELDSLTPILFNSNGNSLLKQSASRLGRLSKITSSSLSTPLTLTSYTGLETMQKAGRTLHKALKFLAELHAGFTHILNTADETWGLLVMRLNATIQQAVSLQEELEYAVQSTTQQINRTTVAVMTSLNQSQKEISDTFDILHEKWQVAVRNMVSKGFAPWQRLGNHFVAELTANQRQSDRMDNSIQRRYILPDRTSNSSLKQEHAKLSYHEFQHPASSSPGIAGDNDDFDIAVLRASLVDIGAIMTQFIFYVDVGRLFLLAADLAVGLITESYSDMPTLDIRGITKVDTIENICEVFLCRHSFSAVCFTLLGKASEMMHVFVTFVIVFSAASFITVGLFLWKRDHNTHCIRAGEMPTSPTTIQQLTRTFFDNVGISGKFVADPLIEIQKYATIINNSLRNDYAALNLDSAVVWRNQSGLHKDLNDNTITTSSLVRMLQDCTGQIGDNWMTDDGDASLSSQCFANTLSNTSAIVSLSSDTEKLSANAPFLTSSTVFLSCFPNHESSLKEREAVVAKLQHDLSCAAEKAVYLSFASWWLFIVILAVNRFIVRMVIKSAGVYWWRFLSANRLQFVGFCQENGDIEASDKLSTAIKRHLRDAKWQIIGRFVCVGFSLLCVMCVIITIFYEVA</sequence>
<dbReference type="AlphaFoldDB" id="A0A0P1B0F3"/>
<organism evidence="2 3">
    <name type="scientific">Plasmopara halstedii</name>
    <name type="common">Downy mildew of sunflower</name>
    <dbReference type="NCBI Taxonomy" id="4781"/>
    <lineage>
        <taxon>Eukaryota</taxon>
        <taxon>Sar</taxon>
        <taxon>Stramenopiles</taxon>
        <taxon>Oomycota</taxon>
        <taxon>Peronosporomycetes</taxon>
        <taxon>Peronosporales</taxon>
        <taxon>Peronosporaceae</taxon>
        <taxon>Plasmopara</taxon>
    </lineage>
</organism>